<evidence type="ECO:0000256" key="2">
    <source>
        <dbReference type="ARBA" id="ARBA00008787"/>
    </source>
</evidence>
<dbReference type="PANTHER" id="PTHR34773:SF1">
    <property type="entry name" value="FLAGELLAR SECRETION CHAPERONE FLIS"/>
    <property type="match status" value="1"/>
</dbReference>
<keyword evidence="6" id="KW-0969">Cilium</keyword>
<dbReference type="GO" id="GO:0071973">
    <property type="term" value="P:bacterial-type flagellum-dependent cell motility"/>
    <property type="evidence" value="ECO:0007669"/>
    <property type="project" value="TreeGrafter"/>
</dbReference>
<dbReference type="STRING" id="45065.Lgee_1031"/>
<organism evidence="6 7">
    <name type="scientific">Legionella geestiana</name>
    <dbReference type="NCBI Taxonomy" id="45065"/>
    <lineage>
        <taxon>Bacteria</taxon>
        <taxon>Pseudomonadati</taxon>
        <taxon>Pseudomonadota</taxon>
        <taxon>Gammaproteobacteria</taxon>
        <taxon>Legionellales</taxon>
        <taxon>Legionellaceae</taxon>
        <taxon>Legionella</taxon>
    </lineage>
</organism>
<evidence type="ECO:0000256" key="1">
    <source>
        <dbReference type="ARBA" id="ARBA00004514"/>
    </source>
</evidence>
<evidence type="ECO:0000256" key="3">
    <source>
        <dbReference type="ARBA" id="ARBA00022490"/>
    </source>
</evidence>
<dbReference type="Gene3D" id="1.20.120.340">
    <property type="entry name" value="Flagellar protein FliS"/>
    <property type="match status" value="1"/>
</dbReference>
<protein>
    <submittedName>
        <fullName evidence="6">Flagellar protein FliS</fullName>
    </submittedName>
</protein>
<dbReference type="AlphaFoldDB" id="A0A0W0TXI4"/>
<dbReference type="SUPFAM" id="SSF101116">
    <property type="entry name" value="Flagellar export chaperone FliS"/>
    <property type="match status" value="1"/>
</dbReference>
<keyword evidence="3" id="KW-0963">Cytoplasm</keyword>
<evidence type="ECO:0000256" key="5">
    <source>
        <dbReference type="ARBA" id="ARBA00023186"/>
    </source>
</evidence>
<name>A0A0W0TXI4_9GAMM</name>
<keyword evidence="5" id="KW-0143">Chaperone</keyword>
<evidence type="ECO:0000313" key="6">
    <source>
        <dbReference type="EMBL" id="KTD00119.1"/>
    </source>
</evidence>
<comment type="caution">
    <text evidence="6">The sequence shown here is derived from an EMBL/GenBank/DDBJ whole genome shotgun (WGS) entry which is preliminary data.</text>
</comment>
<dbReference type="Pfam" id="PF02561">
    <property type="entry name" value="FliS"/>
    <property type="match status" value="1"/>
</dbReference>
<dbReference type="InterPro" id="IPR003713">
    <property type="entry name" value="FliS"/>
</dbReference>
<dbReference type="OrthoDB" id="9792010at2"/>
<dbReference type="RefSeq" id="WP_028386888.1">
    <property type="nucleotide sequence ID" value="NZ_CAAAHN010000001.1"/>
</dbReference>
<accession>A0A0W0TXI4</accession>
<proteinExistence type="inferred from homology"/>
<keyword evidence="7" id="KW-1185">Reference proteome</keyword>
<dbReference type="Proteomes" id="UP000054785">
    <property type="component" value="Unassembled WGS sequence"/>
</dbReference>
<evidence type="ECO:0000256" key="4">
    <source>
        <dbReference type="ARBA" id="ARBA00022795"/>
    </source>
</evidence>
<dbReference type="PATRIC" id="fig|45065.4.peg.1104"/>
<comment type="similarity">
    <text evidence="2">Belongs to the FliS family.</text>
</comment>
<comment type="subcellular location">
    <subcellularLocation>
        <location evidence="1">Cytoplasm</location>
        <location evidence="1">Cytosol</location>
    </subcellularLocation>
</comment>
<dbReference type="PANTHER" id="PTHR34773">
    <property type="entry name" value="FLAGELLAR SECRETION CHAPERONE FLIS"/>
    <property type="match status" value="1"/>
</dbReference>
<evidence type="ECO:0000313" key="7">
    <source>
        <dbReference type="Proteomes" id="UP000054785"/>
    </source>
</evidence>
<reference evidence="6 7" key="1">
    <citation type="submission" date="2015-11" db="EMBL/GenBank/DDBJ databases">
        <title>Genomic analysis of 38 Legionella species identifies large and diverse effector repertoires.</title>
        <authorList>
            <person name="Burstein D."/>
            <person name="Amaro F."/>
            <person name="Zusman T."/>
            <person name="Lifshitz Z."/>
            <person name="Cohen O."/>
            <person name="Gilbert J.A."/>
            <person name="Pupko T."/>
            <person name="Shuman H.A."/>
            <person name="Segal G."/>
        </authorList>
    </citation>
    <scope>NUCLEOTIDE SEQUENCE [LARGE SCALE GENOMIC DNA]</scope>
    <source>
        <strain evidence="6 7">ATCC 49504</strain>
    </source>
</reference>
<keyword evidence="6" id="KW-0966">Cell projection</keyword>
<dbReference type="CDD" id="cd16098">
    <property type="entry name" value="FliS"/>
    <property type="match status" value="1"/>
</dbReference>
<sequence>MNGLGMYAEVSQNSEVMGASEHRRIQMLFEKALIDLQTAANAIAEKDVITKCKAIGSANNIVCYLRDILRADVDPAGVARIDALYRHVEQALFLVNARNDAEGLQECVTIIENMKAWWDHVGA</sequence>
<keyword evidence="4" id="KW-1005">Bacterial flagellum biogenesis</keyword>
<keyword evidence="6" id="KW-0282">Flagellum</keyword>
<dbReference type="GO" id="GO:0044780">
    <property type="term" value="P:bacterial-type flagellum assembly"/>
    <property type="evidence" value="ECO:0007669"/>
    <property type="project" value="InterPro"/>
</dbReference>
<dbReference type="InterPro" id="IPR036584">
    <property type="entry name" value="FliS_sf"/>
</dbReference>
<dbReference type="EMBL" id="LNYC01000037">
    <property type="protein sequence ID" value="KTD00119.1"/>
    <property type="molecule type" value="Genomic_DNA"/>
</dbReference>
<gene>
    <name evidence="6" type="primary">fliS</name>
    <name evidence="6" type="ORF">Lgee_1031</name>
</gene>
<dbReference type="GO" id="GO:0005829">
    <property type="term" value="C:cytosol"/>
    <property type="evidence" value="ECO:0007669"/>
    <property type="project" value="UniProtKB-SubCell"/>
</dbReference>